<gene>
    <name evidence="2" type="ORF">SRA_07441</name>
</gene>
<keyword evidence="3" id="KW-1185">Reference proteome</keyword>
<name>A0ABP2R192_STRRT</name>
<protein>
    <submittedName>
        <fullName evidence="2">Uncharacterized protein</fullName>
    </submittedName>
</protein>
<keyword evidence="1" id="KW-1133">Transmembrane helix</keyword>
<evidence type="ECO:0000256" key="1">
    <source>
        <dbReference type="SAM" id="Phobius"/>
    </source>
</evidence>
<evidence type="ECO:0000313" key="2">
    <source>
        <dbReference type="EMBL" id="EJN94352.1"/>
    </source>
</evidence>
<keyword evidence="1" id="KW-0472">Membrane</keyword>
<feature type="transmembrane region" description="Helical" evidence="1">
    <location>
        <begin position="12"/>
        <end position="32"/>
    </location>
</feature>
<comment type="caution">
    <text evidence="2">The sequence shown here is derived from an EMBL/GenBank/DDBJ whole genome shotgun (WGS) entry which is preliminary data.</text>
</comment>
<keyword evidence="1" id="KW-0812">Transmembrane</keyword>
<proteinExistence type="predicted"/>
<dbReference type="EMBL" id="AJTZ01000005">
    <property type="protein sequence ID" value="EJN94352.1"/>
    <property type="molecule type" value="Genomic_DNA"/>
</dbReference>
<feature type="transmembrane region" description="Helical" evidence="1">
    <location>
        <begin position="44"/>
        <end position="60"/>
    </location>
</feature>
<organism evidence="2 3">
    <name type="scientific">Streptococcus ratti FA-1 = DSM 20564</name>
    <dbReference type="NCBI Taxonomy" id="699248"/>
    <lineage>
        <taxon>Bacteria</taxon>
        <taxon>Bacillati</taxon>
        <taxon>Bacillota</taxon>
        <taxon>Bacilli</taxon>
        <taxon>Lactobacillales</taxon>
        <taxon>Streptococcaceae</taxon>
        <taxon>Streptococcus</taxon>
    </lineage>
</organism>
<sequence>MESTNILFPLSYAAIVMRAGIFIGYKCIFIAWGKMKPSVQFSDAIHIMVYVIYTAIPIFSKTRRLQLIFKPMLPMFVKS</sequence>
<accession>A0ABP2R192</accession>
<reference evidence="2 3" key="1">
    <citation type="submission" date="2009-12" db="EMBL/GenBank/DDBJ databases">
        <authorList>
            <person name="Lefebure T."/>
            <person name="Cornejo O.E."/>
            <person name="Pavinski Bitar P.D."/>
            <person name="Lang P."/>
            <person name="Stanhope M.J."/>
        </authorList>
    </citation>
    <scope>NUCLEOTIDE SEQUENCE [LARGE SCALE GENOMIC DNA]</scope>
    <source>
        <strain evidence="2 3">FA-1</strain>
    </source>
</reference>
<dbReference type="Proteomes" id="UP000007815">
    <property type="component" value="Unassembled WGS sequence"/>
</dbReference>
<evidence type="ECO:0000313" key="3">
    <source>
        <dbReference type="Proteomes" id="UP000007815"/>
    </source>
</evidence>